<protein>
    <submittedName>
        <fullName evidence="1">Uncharacterized protein</fullName>
    </submittedName>
</protein>
<sequence length="68" mass="7691">MHDPGSNFYIVLNEITEIPGKEWLGETHPQVSRKDPIVSLNPTPAINYLLRIRIEKTPSLTSVVYPTC</sequence>
<proteinExistence type="predicted"/>
<organism evidence="1">
    <name type="scientific">Arundo donax</name>
    <name type="common">Giant reed</name>
    <name type="synonym">Donax arundinaceus</name>
    <dbReference type="NCBI Taxonomy" id="35708"/>
    <lineage>
        <taxon>Eukaryota</taxon>
        <taxon>Viridiplantae</taxon>
        <taxon>Streptophyta</taxon>
        <taxon>Embryophyta</taxon>
        <taxon>Tracheophyta</taxon>
        <taxon>Spermatophyta</taxon>
        <taxon>Magnoliopsida</taxon>
        <taxon>Liliopsida</taxon>
        <taxon>Poales</taxon>
        <taxon>Poaceae</taxon>
        <taxon>PACMAD clade</taxon>
        <taxon>Arundinoideae</taxon>
        <taxon>Arundineae</taxon>
        <taxon>Arundo</taxon>
    </lineage>
</organism>
<reference evidence="1" key="1">
    <citation type="submission" date="2014-09" db="EMBL/GenBank/DDBJ databases">
        <authorList>
            <person name="Magalhaes I.L.F."/>
            <person name="Oliveira U."/>
            <person name="Santos F.R."/>
            <person name="Vidigal T.H.D.A."/>
            <person name="Brescovit A.D."/>
            <person name="Santos A.J."/>
        </authorList>
    </citation>
    <scope>NUCLEOTIDE SEQUENCE</scope>
    <source>
        <tissue evidence="1">Shoot tissue taken approximately 20 cm above the soil surface</tissue>
    </source>
</reference>
<reference evidence="1" key="2">
    <citation type="journal article" date="2015" name="Data Brief">
        <title>Shoot transcriptome of the giant reed, Arundo donax.</title>
        <authorList>
            <person name="Barrero R.A."/>
            <person name="Guerrero F.D."/>
            <person name="Moolhuijzen P."/>
            <person name="Goolsby J.A."/>
            <person name="Tidwell J."/>
            <person name="Bellgard S.E."/>
            <person name="Bellgard M.I."/>
        </authorList>
    </citation>
    <scope>NUCLEOTIDE SEQUENCE</scope>
    <source>
        <tissue evidence="1">Shoot tissue taken approximately 20 cm above the soil surface</tissue>
    </source>
</reference>
<name>A0A0A9IJF9_ARUDO</name>
<dbReference type="EMBL" id="GBRH01192409">
    <property type="protein sequence ID" value="JAE05487.1"/>
    <property type="molecule type" value="Transcribed_RNA"/>
</dbReference>
<dbReference type="AlphaFoldDB" id="A0A0A9IJF9"/>
<evidence type="ECO:0000313" key="1">
    <source>
        <dbReference type="EMBL" id="JAE05487.1"/>
    </source>
</evidence>
<accession>A0A0A9IJF9</accession>